<dbReference type="EMBL" id="FNAB01000001">
    <property type="protein sequence ID" value="SDC49770.1"/>
    <property type="molecule type" value="Genomic_DNA"/>
</dbReference>
<dbReference type="AlphaFoldDB" id="A0A1G6M2S9"/>
<evidence type="ECO:0000313" key="2">
    <source>
        <dbReference type="Proteomes" id="UP000199417"/>
    </source>
</evidence>
<evidence type="ECO:0000313" key="1">
    <source>
        <dbReference type="EMBL" id="SDC49770.1"/>
    </source>
</evidence>
<sequence>MSPSTAPTSAVIPSDALPNGPSMNSWCDLVFPVAAHFPDTGESVPVNVIRLVPSSPTSVTR</sequence>
<accession>A0A1G6M2S9</accession>
<organism evidence="1 2">
    <name type="scientific">Rhodococcus tukisamuensis</name>
    <dbReference type="NCBI Taxonomy" id="168276"/>
    <lineage>
        <taxon>Bacteria</taxon>
        <taxon>Bacillati</taxon>
        <taxon>Actinomycetota</taxon>
        <taxon>Actinomycetes</taxon>
        <taxon>Mycobacteriales</taxon>
        <taxon>Nocardiaceae</taxon>
        <taxon>Rhodococcus</taxon>
    </lineage>
</organism>
<proteinExistence type="predicted"/>
<name>A0A1G6M2S9_9NOCA</name>
<reference evidence="1 2" key="1">
    <citation type="submission" date="2016-10" db="EMBL/GenBank/DDBJ databases">
        <authorList>
            <person name="de Groot N.N."/>
        </authorList>
    </citation>
    <scope>NUCLEOTIDE SEQUENCE [LARGE SCALE GENOMIC DNA]</scope>
    <source>
        <strain evidence="1 2">JCM 11308</strain>
    </source>
</reference>
<gene>
    <name evidence="1" type="ORF">SAMN05444580_10144</name>
</gene>
<dbReference type="Proteomes" id="UP000199417">
    <property type="component" value="Unassembled WGS sequence"/>
</dbReference>
<keyword evidence="2" id="KW-1185">Reference proteome</keyword>
<protein>
    <submittedName>
        <fullName evidence="1">Uncharacterized protein</fullName>
    </submittedName>
</protein>